<gene>
    <name evidence="8" type="primary">rfbD</name>
    <name evidence="8" type="ORF">EDP2_2815</name>
</gene>
<dbReference type="PANTHER" id="PTHR10491:SF4">
    <property type="entry name" value="METHIONINE ADENOSYLTRANSFERASE 2 SUBUNIT BETA"/>
    <property type="match status" value="1"/>
</dbReference>
<dbReference type="SUPFAM" id="SSF51735">
    <property type="entry name" value="NAD(P)-binding Rossmann-fold domains"/>
    <property type="match status" value="1"/>
</dbReference>
<keyword evidence="6 8" id="KW-0560">Oxidoreductase</keyword>
<dbReference type="EMBL" id="AXOM01000023">
    <property type="protein sequence ID" value="ESS59277.1"/>
    <property type="molecule type" value="Genomic_DNA"/>
</dbReference>
<comment type="cofactor">
    <cofactor evidence="6">
        <name>Mg(2+)</name>
        <dbReference type="ChEBI" id="CHEBI:18420"/>
    </cofactor>
    <text evidence="6">Binds 1 Mg(2+) ion per monomer.</text>
</comment>
<dbReference type="Pfam" id="PF04321">
    <property type="entry name" value="RmlD_sub_bind"/>
    <property type="match status" value="1"/>
</dbReference>
<dbReference type="PANTHER" id="PTHR10491">
    <property type="entry name" value="DTDP-4-DEHYDRORHAMNOSE REDUCTASE"/>
    <property type="match status" value="1"/>
</dbReference>
<dbReference type="Gene3D" id="3.40.50.720">
    <property type="entry name" value="NAD(P)-binding Rossmann-like Domain"/>
    <property type="match status" value="1"/>
</dbReference>
<comment type="caution">
    <text evidence="8">The sequence shown here is derived from an EMBL/GenBank/DDBJ whole genome shotgun (WGS) entry which is preliminary data.</text>
</comment>
<dbReference type="EC" id="1.1.1.133" evidence="3 6"/>
<dbReference type="InterPro" id="IPR005913">
    <property type="entry name" value="dTDP_dehydrorham_reduct"/>
</dbReference>
<evidence type="ECO:0000313" key="9">
    <source>
        <dbReference type="Proteomes" id="UP000017834"/>
    </source>
</evidence>
<evidence type="ECO:0000256" key="1">
    <source>
        <dbReference type="ARBA" id="ARBA00004781"/>
    </source>
</evidence>
<organism evidence="8 9">
    <name type="scientific">Enterobacter cloacae S611</name>
    <dbReference type="NCBI Taxonomy" id="1399146"/>
    <lineage>
        <taxon>Bacteria</taxon>
        <taxon>Pseudomonadati</taxon>
        <taxon>Pseudomonadota</taxon>
        <taxon>Gammaproteobacteria</taxon>
        <taxon>Enterobacterales</taxon>
        <taxon>Enterobacteriaceae</taxon>
        <taxon>Enterobacter</taxon>
        <taxon>Enterobacter cloacae complex</taxon>
    </lineage>
</organism>
<dbReference type="NCBIfam" id="TIGR01214">
    <property type="entry name" value="rmlD"/>
    <property type="match status" value="1"/>
</dbReference>
<dbReference type="InterPro" id="IPR036291">
    <property type="entry name" value="NAD(P)-bd_dom_sf"/>
</dbReference>
<protein>
    <recommendedName>
        <fullName evidence="4 6">dTDP-4-dehydrorhamnose reductase</fullName>
        <ecNumber evidence="3 6">1.1.1.133</ecNumber>
    </recommendedName>
</protein>
<evidence type="ECO:0000313" key="8">
    <source>
        <dbReference type="EMBL" id="ESS59277.1"/>
    </source>
</evidence>
<accession>A0ABN0QAI5</accession>
<comment type="similarity">
    <text evidence="2 6">Belongs to the dTDP-4-dehydrorhamnose reductase family.</text>
</comment>
<proteinExistence type="inferred from homology"/>
<evidence type="ECO:0000256" key="3">
    <source>
        <dbReference type="ARBA" id="ARBA00012929"/>
    </source>
</evidence>
<sequence>MNILLFGKNGQVGWELQRALAPLGHVTALDFQSKEYCGDFSNPEGVAETVRRIKPDVIVNAAAHTAVDKAESEVEFASLLNAKSVEAIAREAAKIDAWVVHYSTDYVFPGDGNKPWVETDKTAPLNVYGQTKLDGENALSANCPKHLIFRTSWVYAGKGNNFAKTMLNLAKTREELSIINDQFGAPTGAELLADCTAHAIRTALTNPQVAGLYHLVAGGETCWHDYAALVFAEAREAGIELALTKLNPVATKSFPTPAKRPHNSRLNTEKFQRTFGLVLPHWEQGVKRMLAELFTATAAR</sequence>
<comment type="pathway">
    <text evidence="1 6">Carbohydrate biosynthesis; dTDP-L-rhamnose biosynthesis.</text>
</comment>
<evidence type="ECO:0000259" key="7">
    <source>
        <dbReference type="Pfam" id="PF04321"/>
    </source>
</evidence>
<evidence type="ECO:0000256" key="2">
    <source>
        <dbReference type="ARBA" id="ARBA00010944"/>
    </source>
</evidence>
<evidence type="ECO:0000256" key="5">
    <source>
        <dbReference type="ARBA" id="ARBA00048200"/>
    </source>
</evidence>
<comment type="catalytic activity">
    <reaction evidence="5 6">
        <text>dTDP-beta-L-rhamnose + NADP(+) = dTDP-4-dehydro-beta-L-rhamnose + NADPH + H(+)</text>
        <dbReference type="Rhea" id="RHEA:21796"/>
        <dbReference type="ChEBI" id="CHEBI:15378"/>
        <dbReference type="ChEBI" id="CHEBI:57510"/>
        <dbReference type="ChEBI" id="CHEBI:57783"/>
        <dbReference type="ChEBI" id="CHEBI:58349"/>
        <dbReference type="ChEBI" id="CHEBI:62830"/>
        <dbReference type="EC" id="1.1.1.133"/>
    </reaction>
</comment>
<name>A0ABN0QAI5_ENTCL</name>
<evidence type="ECO:0000256" key="6">
    <source>
        <dbReference type="RuleBase" id="RU364082"/>
    </source>
</evidence>
<dbReference type="NCBIfam" id="NF007440">
    <property type="entry name" value="PRK09987.1"/>
    <property type="match status" value="1"/>
</dbReference>
<keyword evidence="6" id="KW-0521">NADP</keyword>
<dbReference type="Proteomes" id="UP000017834">
    <property type="component" value="Unassembled WGS sequence"/>
</dbReference>
<dbReference type="Gene3D" id="3.90.25.10">
    <property type="entry name" value="UDP-galactose 4-epimerase, domain 1"/>
    <property type="match status" value="1"/>
</dbReference>
<reference evidence="8 9" key="1">
    <citation type="journal article" date="2014" name="Genome Announc.">
        <title>Draft Genome Sequence of Enterobacter cloacae Strain S611.</title>
        <authorList>
            <person name="Wang D."/>
            <person name="Han C.S."/>
            <person name="Dichosa A.E."/>
            <person name="Gleasner C.D."/>
            <person name="Johnson S.L."/>
            <person name="Daligault H.E."/>
            <person name="Davenport K.W."/>
            <person name="Li P.E."/>
            <person name="Pierson E.A."/>
            <person name="Pierson L.S.III."/>
        </authorList>
    </citation>
    <scope>NUCLEOTIDE SEQUENCE [LARGE SCALE GENOMIC DNA]</scope>
    <source>
        <strain evidence="8 9">S611</strain>
    </source>
</reference>
<dbReference type="CDD" id="cd05254">
    <property type="entry name" value="dTDP_HR_like_SDR_e"/>
    <property type="match status" value="1"/>
</dbReference>
<evidence type="ECO:0000256" key="4">
    <source>
        <dbReference type="ARBA" id="ARBA00017099"/>
    </source>
</evidence>
<comment type="function">
    <text evidence="6">Catalyzes the reduction of dTDP-6-deoxy-L-lyxo-4-hexulose to yield dTDP-L-rhamnose.</text>
</comment>
<dbReference type="GO" id="GO:0008831">
    <property type="term" value="F:dTDP-4-dehydrorhamnose reductase activity"/>
    <property type="evidence" value="ECO:0007669"/>
    <property type="project" value="UniProtKB-EC"/>
</dbReference>
<feature type="domain" description="RmlD-like substrate binding" evidence="7">
    <location>
        <begin position="1"/>
        <end position="293"/>
    </location>
</feature>
<dbReference type="InterPro" id="IPR029903">
    <property type="entry name" value="RmlD-like-bd"/>
</dbReference>
<keyword evidence="9" id="KW-1185">Reference proteome</keyword>